<sequence length="40" mass="4321">MSAIRGNGSDTLPPPLAFTMKGYKFTALFNAISQASTQMR</sequence>
<dbReference type="EMBL" id="AP011177">
    <property type="protein sequence ID" value="BAJ01675.1"/>
    <property type="molecule type" value="Genomic_DNA"/>
</dbReference>
<evidence type="ECO:0000313" key="1">
    <source>
        <dbReference type="EMBL" id="BAJ01675.1"/>
    </source>
</evidence>
<protein>
    <submittedName>
        <fullName evidence="1">Uncharacterized protein</fullName>
    </submittedName>
</protein>
<reference evidence="2" key="1">
    <citation type="journal article" date="2010" name="Mol. Biosyst.">
        <title>Complete genome sequence and comparative analysis of Shewanella violacea, a psychrophilic and piezophilic bacterium from deep sea floor sediments.</title>
        <authorList>
            <person name="Aono E."/>
            <person name="Baba T."/>
            <person name="Ara T."/>
            <person name="Nishi T."/>
            <person name="Nakamichi T."/>
            <person name="Inamoto E."/>
            <person name="Toyonaga H."/>
            <person name="Hasegawa M."/>
            <person name="Takai Y."/>
            <person name="Okumura Y."/>
            <person name="Baba M."/>
            <person name="Tomita M."/>
            <person name="Kato C."/>
            <person name="Oshima T."/>
            <person name="Nakasone K."/>
            <person name="Mori H."/>
        </authorList>
    </citation>
    <scope>NUCLEOTIDE SEQUENCE [LARGE SCALE GENOMIC DNA]</scope>
    <source>
        <strain evidence="2">JCM 10179 / CIP 106290 / LMG 19151 / DSS12</strain>
    </source>
</reference>
<dbReference type="HOGENOM" id="CLU_3296444_0_0_6"/>
<name>D4ZJ26_SHEVD</name>
<evidence type="ECO:0000313" key="2">
    <source>
        <dbReference type="Proteomes" id="UP000002350"/>
    </source>
</evidence>
<keyword evidence="2" id="KW-1185">Reference proteome</keyword>
<proteinExistence type="predicted"/>
<dbReference type="Proteomes" id="UP000002350">
    <property type="component" value="Chromosome"/>
</dbReference>
<organism evidence="1 2">
    <name type="scientific">Shewanella violacea (strain JCM 10179 / CIP 106290 / LMG 19151 / DSS12)</name>
    <dbReference type="NCBI Taxonomy" id="637905"/>
    <lineage>
        <taxon>Bacteria</taxon>
        <taxon>Pseudomonadati</taxon>
        <taxon>Pseudomonadota</taxon>
        <taxon>Gammaproteobacteria</taxon>
        <taxon>Alteromonadales</taxon>
        <taxon>Shewanellaceae</taxon>
        <taxon>Shewanella</taxon>
    </lineage>
</organism>
<accession>D4ZJ26</accession>
<dbReference type="AlphaFoldDB" id="D4ZJ26"/>
<dbReference type="KEGG" id="svo:SVI_1704"/>
<gene>
    <name evidence="1" type="ordered locus">SVI_1704</name>
</gene>